<feature type="compositionally biased region" description="Polar residues" evidence="8">
    <location>
        <begin position="28"/>
        <end position="38"/>
    </location>
</feature>
<evidence type="ECO:0000256" key="4">
    <source>
        <dbReference type="ARBA" id="ARBA00022927"/>
    </source>
</evidence>
<keyword evidence="5" id="KW-0811">Translocation</keyword>
<dbReference type="GO" id="GO:0017056">
    <property type="term" value="F:structural constituent of nuclear pore"/>
    <property type="evidence" value="ECO:0007669"/>
    <property type="project" value="InterPro"/>
</dbReference>
<dbReference type="Gene3D" id="6.10.140.1350">
    <property type="match status" value="1"/>
</dbReference>
<organism evidence="9 10">
    <name type="scientific">Tieghemiomyces parasiticus</name>
    <dbReference type="NCBI Taxonomy" id="78921"/>
    <lineage>
        <taxon>Eukaryota</taxon>
        <taxon>Fungi</taxon>
        <taxon>Fungi incertae sedis</taxon>
        <taxon>Zoopagomycota</taxon>
        <taxon>Kickxellomycotina</taxon>
        <taxon>Dimargaritomycetes</taxon>
        <taxon>Dimargaritales</taxon>
        <taxon>Dimargaritaceae</taxon>
        <taxon>Tieghemiomyces</taxon>
    </lineage>
</organism>
<dbReference type="AlphaFoldDB" id="A0A9W8DMA0"/>
<feature type="region of interest" description="Disordered" evidence="8">
    <location>
        <begin position="69"/>
        <end position="97"/>
    </location>
</feature>
<accession>A0A9W8DMA0</accession>
<dbReference type="Proteomes" id="UP001150569">
    <property type="component" value="Unassembled WGS sequence"/>
</dbReference>
<dbReference type="PANTHER" id="PTHR13437:SF2">
    <property type="entry name" value="NUCLEOPORIN P58_P45"/>
    <property type="match status" value="1"/>
</dbReference>
<sequence>MFGTATSNAGGFGSGTTSGFGGGLSTAPSFGSSNSSAPTFGGNNTGTSGFGSATGQGVGGFSGNAATAPGLGGGSTTTPGFGSATSQGAGGFGSSSTATPGFGSGTATTAGFATPATSSQALPSFGSLTSTAPATSGVSTGFSSSGLGFGSTTSCATTSNTLRPGFGSSALSAPAAGTTDTASYQRTTRVADLPDASTKLLEEFETFQRSQLQIRDELALRGAPELIRHTTTRLHTLHQQRAALEYALGADGQRLDRLKHKVNSELRAIEAASRGLGDLSSLRYPSSTLAPSQGPGVTSPAAHLTFDYYWGLLGTFETRYQEYTQLANQIESHLASVLRTMPGRVTTSQYLADAPAKQPTTSLTNALRYMHETFMSLSSQIASIHSQIEDLRMSLGYFPATH</sequence>
<keyword evidence="2" id="KW-0813">Transport</keyword>
<keyword evidence="6" id="KW-0906">Nuclear pore complex</keyword>
<evidence type="ECO:0000256" key="3">
    <source>
        <dbReference type="ARBA" id="ARBA00022816"/>
    </source>
</evidence>
<evidence type="ECO:0000256" key="2">
    <source>
        <dbReference type="ARBA" id="ARBA00022448"/>
    </source>
</evidence>
<dbReference type="OrthoDB" id="2538017at2759"/>
<evidence type="ECO:0000313" key="9">
    <source>
        <dbReference type="EMBL" id="KAJ1914448.1"/>
    </source>
</evidence>
<name>A0A9W8DMA0_9FUNG</name>
<keyword evidence="9" id="KW-0560">Oxidoreductase</keyword>
<keyword evidence="4" id="KW-0653">Protein transport</keyword>
<dbReference type="PANTHER" id="PTHR13437">
    <property type="entry name" value="NUCLEOPORIN P58/P45 NUCLEOPORIN-LIKE PROTEIN 1"/>
    <property type="match status" value="1"/>
</dbReference>
<feature type="region of interest" description="Disordered" evidence="8">
    <location>
        <begin position="28"/>
        <end position="48"/>
    </location>
</feature>
<gene>
    <name evidence="9" type="primary">NUP49</name>
    <name evidence="9" type="ORF">IWQ60_008809</name>
</gene>
<evidence type="ECO:0000256" key="6">
    <source>
        <dbReference type="ARBA" id="ARBA00023132"/>
    </source>
</evidence>
<dbReference type="GO" id="GO:0051028">
    <property type="term" value="P:mRNA transport"/>
    <property type="evidence" value="ECO:0007669"/>
    <property type="project" value="UniProtKB-KW"/>
</dbReference>
<feature type="compositionally biased region" description="Low complexity" evidence="8">
    <location>
        <begin position="76"/>
        <end position="87"/>
    </location>
</feature>
<protein>
    <submittedName>
        <fullName evidence="9">Nucleoporin nup49/NSP49 (Nuclear pore protein nup49/NSP49)</fullName>
        <ecNumber evidence="9">1.8.5.7</ecNumber>
    </submittedName>
</protein>
<dbReference type="GO" id="GO:0005643">
    <property type="term" value="C:nuclear pore"/>
    <property type="evidence" value="ECO:0007669"/>
    <property type="project" value="UniProtKB-SubCell"/>
</dbReference>
<keyword evidence="3" id="KW-0509">mRNA transport</keyword>
<reference evidence="9" key="1">
    <citation type="submission" date="2022-07" db="EMBL/GenBank/DDBJ databases">
        <title>Phylogenomic reconstructions and comparative analyses of Kickxellomycotina fungi.</title>
        <authorList>
            <person name="Reynolds N.K."/>
            <person name="Stajich J.E."/>
            <person name="Barry K."/>
            <person name="Grigoriev I.V."/>
            <person name="Crous P."/>
            <person name="Smith M.E."/>
        </authorList>
    </citation>
    <scope>NUCLEOTIDE SEQUENCE</scope>
    <source>
        <strain evidence="9">RSA 861</strain>
    </source>
</reference>
<evidence type="ECO:0000256" key="7">
    <source>
        <dbReference type="ARBA" id="ARBA00023242"/>
    </source>
</evidence>
<evidence type="ECO:0000256" key="1">
    <source>
        <dbReference type="ARBA" id="ARBA00004567"/>
    </source>
</evidence>
<proteinExistence type="predicted"/>
<keyword evidence="10" id="KW-1185">Reference proteome</keyword>
<evidence type="ECO:0000256" key="8">
    <source>
        <dbReference type="SAM" id="MobiDB-lite"/>
    </source>
</evidence>
<dbReference type="GO" id="GO:0008139">
    <property type="term" value="F:nuclear localization sequence binding"/>
    <property type="evidence" value="ECO:0007669"/>
    <property type="project" value="InterPro"/>
</dbReference>
<dbReference type="InterPro" id="IPR024882">
    <property type="entry name" value="NUP58/p45/49"/>
</dbReference>
<dbReference type="EMBL" id="JANBPT010000684">
    <property type="protein sequence ID" value="KAJ1914448.1"/>
    <property type="molecule type" value="Genomic_DNA"/>
</dbReference>
<evidence type="ECO:0000256" key="5">
    <source>
        <dbReference type="ARBA" id="ARBA00023010"/>
    </source>
</evidence>
<comment type="caution">
    <text evidence="9">The sequence shown here is derived from an EMBL/GenBank/DDBJ whole genome shotgun (WGS) entry which is preliminary data.</text>
</comment>
<dbReference type="EC" id="1.8.5.7" evidence="9"/>
<comment type="subcellular location">
    <subcellularLocation>
        <location evidence="1">Nucleus</location>
        <location evidence="1">Nuclear pore complex</location>
    </subcellularLocation>
</comment>
<keyword evidence="7" id="KW-0539">Nucleus</keyword>
<evidence type="ECO:0000313" key="10">
    <source>
        <dbReference type="Proteomes" id="UP001150569"/>
    </source>
</evidence>
<dbReference type="GO" id="GO:0016491">
    <property type="term" value="F:oxidoreductase activity"/>
    <property type="evidence" value="ECO:0007669"/>
    <property type="project" value="UniProtKB-KW"/>
</dbReference>
<dbReference type="GO" id="GO:0015031">
    <property type="term" value="P:protein transport"/>
    <property type="evidence" value="ECO:0007669"/>
    <property type="project" value="UniProtKB-KW"/>
</dbReference>